<feature type="region of interest" description="Disordered" evidence="2">
    <location>
        <begin position="195"/>
        <end position="273"/>
    </location>
</feature>
<protein>
    <submittedName>
        <fullName evidence="3">Uncharacterized protein</fullName>
    </submittedName>
</protein>
<evidence type="ECO:0000256" key="1">
    <source>
        <dbReference type="SAM" id="Coils"/>
    </source>
</evidence>
<dbReference type="EMBL" id="JAAAUY010001148">
    <property type="protein sequence ID" value="KAF9324127.1"/>
    <property type="molecule type" value="Genomic_DNA"/>
</dbReference>
<organism evidence="3 4">
    <name type="scientific">Podila minutissima</name>
    <dbReference type="NCBI Taxonomy" id="64525"/>
    <lineage>
        <taxon>Eukaryota</taxon>
        <taxon>Fungi</taxon>
        <taxon>Fungi incertae sedis</taxon>
        <taxon>Mucoromycota</taxon>
        <taxon>Mortierellomycotina</taxon>
        <taxon>Mortierellomycetes</taxon>
        <taxon>Mortierellales</taxon>
        <taxon>Mortierellaceae</taxon>
        <taxon>Podila</taxon>
    </lineage>
</organism>
<reference evidence="3" key="1">
    <citation type="journal article" date="2020" name="Fungal Divers.">
        <title>Resolving the Mortierellaceae phylogeny through synthesis of multi-gene phylogenetics and phylogenomics.</title>
        <authorList>
            <person name="Vandepol N."/>
            <person name="Liber J."/>
            <person name="Desiro A."/>
            <person name="Na H."/>
            <person name="Kennedy M."/>
            <person name="Barry K."/>
            <person name="Grigoriev I.V."/>
            <person name="Miller A.N."/>
            <person name="O'Donnell K."/>
            <person name="Stajich J.E."/>
            <person name="Bonito G."/>
        </authorList>
    </citation>
    <scope>NUCLEOTIDE SEQUENCE</scope>
    <source>
        <strain evidence="3">NVP1</strain>
    </source>
</reference>
<feature type="compositionally biased region" description="Low complexity" evidence="2">
    <location>
        <begin position="195"/>
        <end position="204"/>
    </location>
</feature>
<accession>A0A9P5SEI2</accession>
<feature type="non-terminal residue" evidence="3">
    <location>
        <position position="1"/>
    </location>
</feature>
<feature type="region of interest" description="Disordered" evidence="2">
    <location>
        <begin position="150"/>
        <end position="177"/>
    </location>
</feature>
<feature type="coiled-coil region" evidence="1">
    <location>
        <begin position="104"/>
        <end position="131"/>
    </location>
</feature>
<evidence type="ECO:0000256" key="2">
    <source>
        <dbReference type="SAM" id="MobiDB-lite"/>
    </source>
</evidence>
<feature type="compositionally biased region" description="Low complexity" evidence="2">
    <location>
        <begin position="246"/>
        <end position="271"/>
    </location>
</feature>
<evidence type="ECO:0000313" key="4">
    <source>
        <dbReference type="Proteomes" id="UP000696485"/>
    </source>
</evidence>
<proteinExistence type="predicted"/>
<sequence length="325" mass="34981">MANETPNNGQFNPQFQFNPAAGLMGRMNANGVNPGMQQQIRNMYGTPTMANAMPNLNPGAMGQNPALSLAQRQAMTGGMPFPMNTNNPAFAALQQRQFQQQQMMQHQQQQLQLQQFQQQQLQQQQQQLQQNLQSSQAPSALLNNYQMNQEQSLGDSGSGAGDSLKSSQTGQTSADMNDDLFGLDSFVDFTDTTATTNTVNTPATSKPADNATPPQDGSQASLAGVNNGNGRGSAPPGTPFAQGTVQPSQPSQPNQPNQLNQQGQPPNQAQGMNTFQGVTATSQAANQQNVLNMQRQHLQQMQQQQALALQQQQRNGQTTPGQNVA</sequence>
<dbReference type="AlphaFoldDB" id="A0A9P5SEI2"/>
<evidence type="ECO:0000313" key="3">
    <source>
        <dbReference type="EMBL" id="KAF9324127.1"/>
    </source>
</evidence>
<comment type="caution">
    <text evidence="3">The sequence shown here is derived from an EMBL/GenBank/DDBJ whole genome shotgun (WGS) entry which is preliminary data.</text>
</comment>
<keyword evidence="4" id="KW-1185">Reference proteome</keyword>
<gene>
    <name evidence="3" type="ORF">BG006_000829</name>
</gene>
<feature type="compositionally biased region" description="Polar residues" evidence="2">
    <location>
        <begin position="212"/>
        <end position="228"/>
    </location>
</feature>
<name>A0A9P5SEI2_9FUNG</name>
<keyword evidence="1" id="KW-0175">Coiled coil</keyword>
<dbReference type="Proteomes" id="UP000696485">
    <property type="component" value="Unassembled WGS sequence"/>
</dbReference>
<feature type="region of interest" description="Disordered" evidence="2">
    <location>
        <begin position="302"/>
        <end position="325"/>
    </location>
</feature>